<evidence type="ECO:0000313" key="3">
    <source>
        <dbReference type="EMBL" id="CAE8651129.1"/>
    </source>
</evidence>
<reference evidence="2" key="1">
    <citation type="submission" date="2021-02" db="EMBL/GenBank/DDBJ databases">
        <authorList>
            <person name="Dougan E. K."/>
            <person name="Rhodes N."/>
            <person name="Thang M."/>
            <person name="Chan C."/>
        </authorList>
    </citation>
    <scope>NUCLEOTIDE SEQUENCE</scope>
</reference>
<feature type="compositionally biased region" description="Polar residues" evidence="1">
    <location>
        <begin position="108"/>
        <end position="120"/>
    </location>
</feature>
<protein>
    <recommendedName>
        <fullName evidence="5">C3H1-type domain-containing protein</fullName>
    </recommendedName>
</protein>
<organism evidence="2 4">
    <name type="scientific">Polarella glacialis</name>
    <name type="common">Dinoflagellate</name>
    <dbReference type="NCBI Taxonomy" id="89957"/>
    <lineage>
        <taxon>Eukaryota</taxon>
        <taxon>Sar</taxon>
        <taxon>Alveolata</taxon>
        <taxon>Dinophyceae</taxon>
        <taxon>Suessiales</taxon>
        <taxon>Suessiaceae</taxon>
        <taxon>Polarella</taxon>
    </lineage>
</organism>
<dbReference type="Proteomes" id="UP000626109">
    <property type="component" value="Unassembled WGS sequence"/>
</dbReference>
<proteinExistence type="predicted"/>
<evidence type="ECO:0000313" key="4">
    <source>
        <dbReference type="Proteomes" id="UP000654075"/>
    </source>
</evidence>
<evidence type="ECO:0000313" key="2">
    <source>
        <dbReference type="EMBL" id="CAE8605853.1"/>
    </source>
</evidence>
<dbReference type="EMBL" id="CAJNNV010018438">
    <property type="protein sequence ID" value="CAE8605853.1"/>
    <property type="molecule type" value="Genomic_DNA"/>
</dbReference>
<feature type="region of interest" description="Disordered" evidence="1">
    <location>
        <begin position="94"/>
        <end position="126"/>
    </location>
</feature>
<dbReference type="EMBL" id="CAJNNW010009647">
    <property type="protein sequence ID" value="CAE8651129.1"/>
    <property type="molecule type" value="Genomic_DNA"/>
</dbReference>
<evidence type="ECO:0000256" key="1">
    <source>
        <dbReference type="SAM" id="MobiDB-lite"/>
    </source>
</evidence>
<dbReference type="AlphaFoldDB" id="A0A813F663"/>
<accession>A0A813F663</accession>
<gene>
    <name evidence="2" type="ORF">PGLA1383_LOCUS23948</name>
    <name evidence="3" type="ORF">PGLA2088_LOCUS8859</name>
</gene>
<sequence length="227" mass="25047">MDSSCQGSHHQVSVVQPIFPGSTSMSADADAKVNYLFDRCKFSTESDLQNAMTGLHISIPAISTDVHKAPLPDSLPLPFQAGRIQGAAAVARFHPRGTGTHKPDRPQQVGQAHASPTGNNKSDEHSAGLCKPCVYLQSRRICFNGKDCLGCHKRHSDLKKRNHRPSKGVRNQCKELAQFLHDRGMSCQDVEAYVVSQRQDLSEPMTYQYIIGAFRSLTTKNSLRFSL</sequence>
<evidence type="ECO:0008006" key="5">
    <source>
        <dbReference type="Google" id="ProtNLM"/>
    </source>
</evidence>
<name>A0A813F663_POLGL</name>
<comment type="caution">
    <text evidence="2">The sequence shown here is derived from an EMBL/GenBank/DDBJ whole genome shotgun (WGS) entry which is preliminary data.</text>
</comment>
<keyword evidence="4" id="KW-1185">Reference proteome</keyword>
<dbReference type="Proteomes" id="UP000654075">
    <property type="component" value="Unassembled WGS sequence"/>
</dbReference>